<dbReference type="OrthoDB" id="9814618at2"/>
<gene>
    <name evidence="9" type="primary">grxC</name>
    <name evidence="9" type="ORF">EAH89_27685</name>
</gene>
<dbReference type="GO" id="GO:0015038">
    <property type="term" value="F:glutathione disulfide oxidoreductase activity"/>
    <property type="evidence" value="ECO:0007669"/>
    <property type="project" value="UniProtKB-UniRule"/>
</dbReference>
<dbReference type="PANTHER" id="PTHR45694:SF18">
    <property type="entry name" value="GLUTAREDOXIN-1-RELATED"/>
    <property type="match status" value="1"/>
</dbReference>
<dbReference type="GO" id="GO:0034599">
    <property type="term" value="P:cellular response to oxidative stress"/>
    <property type="evidence" value="ECO:0007669"/>
    <property type="project" value="TreeGrafter"/>
</dbReference>
<evidence type="ECO:0000256" key="6">
    <source>
        <dbReference type="ARBA" id="ARBA00023284"/>
    </source>
</evidence>
<name>A0A502F206_9PROT</name>
<dbReference type="PRINTS" id="PR00160">
    <property type="entry name" value="GLUTAREDOXIN"/>
</dbReference>
<proteinExistence type="inferred from homology"/>
<evidence type="ECO:0000256" key="1">
    <source>
        <dbReference type="ARBA" id="ARBA00002549"/>
    </source>
</evidence>
<dbReference type="InterPro" id="IPR014025">
    <property type="entry name" value="Glutaredoxin_subgr"/>
</dbReference>
<dbReference type="PANTHER" id="PTHR45694">
    <property type="entry name" value="GLUTAREDOXIN 2"/>
    <property type="match status" value="1"/>
</dbReference>
<protein>
    <recommendedName>
        <fullName evidence="7">Glutaredoxin</fullName>
    </recommendedName>
</protein>
<reference evidence="9 10" key="1">
    <citation type="journal article" date="2019" name="Environ. Microbiol.">
        <title>Species interactions and distinct microbial communities in high Arctic permafrost affected cryosols are associated with the CH4 and CO2 gas fluxes.</title>
        <authorList>
            <person name="Altshuler I."/>
            <person name="Hamel J."/>
            <person name="Turney S."/>
            <person name="Magnuson E."/>
            <person name="Levesque R."/>
            <person name="Greer C."/>
            <person name="Whyte L.G."/>
        </authorList>
    </citation>
    <scope>NUCLEOTIDE SEQUENCE [LARGE SCALE GENOMIC DNA]</scope>
    <source>
        <strain evidence="9 10">S9.3B</strain>
    </source>
</reference>
<evidence type="ECO:0000256" key="2">
    <source>
        <dbReference type="ARBA" id="ARBA00007787"/>
    </source>
</evidence>
<dbReference type="Pfam" id="PF00462">
    <property type="entry name" value="Glutaredoxin"/>
    <property type="match status" value="1"/>
</dbReference>
<feature type="domain" description="Glutaredoxin" evidence="8">
    <location>
        <begin position="4"/>
        <end position="64"/>
    </location>
</feature>
<dbReference type="Proteomes" id="UP000317078">
    <property type="component" value="Unassembled WGS sequence"/>
</dbReference>
<evidence type="ECO:0000256" key="7">
    <source>
        <dbReference type="RuleBase" id="RU364065"/>
    </source>
</evidence>
<dbReference type="NCBIfam" id="TIGR02181">
    <property type="entry name" value="GRX_bact"/>
    <property type="match status" value="1"/>
</dbReference>
<dbReference type="InterPro" id="IPR011767">
    <property type="entry name" value="GLR_AS"/>
</dbReference>
<evidence type="ECO:0000313" key="10">
    <source>
        <dbReference type="Proteomes" id="UP000317078"/>
    </source>
</evidence>
<comment type="similarity">
    <text evidence="2 7">Belongs to the glutaredoxin family.</text>
</comment>
<evidence type="ECO:0000259" key="8">
    <source>
        <dbReference type="Pfam" id="PF00462"/>
    </source>
</evidence>
<dbReference type="PROSITE" id="PS51354">
    <property type="entry name" value="GLUTAREDOXIN_2"/>
    <property type="match status" value="1"/>
</dbReference>
<keyword evidence="6 7" id="KW-0676">Redox-active center</keyword>
<accession>A0A502F206</accession>
<dbReference type="EMBL" id="RCZP01000056">
    <property type="protein sequence ID" value="TPG44245.1"/>
    <property type="molecule type" value="Genomic_DNA"/>
</dbReference>
<dbReference type="GO" id="GO:0005737">
    <property type="term" value="C:cytoplasm"/>
    <property type="evidence" value="ECO:0007669"/>
    <property type="project" value="TreeGrafter"/>
</dbReference>
<evidence type="ECO:0000256" key="4">
    <source>
        <dbReference type="ARBA" id="ARBA00022982"/>
    </source>
</evidence>
<keyword evidence="5" id="KW-1015">Disulfide bond</keyword>
<dbReference type="InterPro" id="IPR002109">
    <property type="entry name" value="Glutaredoxin"/>
</dbReference>
<dbReference type="CDD" id="cd03418">
    <property type="entry name" value="GRX_GRXb_1_3_like"/>
    <property type="match status" value="1"/>
</dbReference>
<sequence length="85" mass="8934">MARIEIYTIPFCPYCERAKALLGRKGVPFEEIDAPTGSAARKAAIERSGGKSTVPQVFIDGRAIGGSDDLAALERAGKLDALLAA</sequence>
<dbReference type="AlphaFoldDB" id="A0A502F206"/>
<keyword evidence="4 7" id="KW-0249">Electron transport</keyword>
<organism evidence="9 10">
    <name type="scientific">Muricoccus nepalensis</name>
    <dbReference type="NCBI Taxonomy" id="1854500"/>
    <lineage>
        <taxon>Bacteria</taxon>
        <taxon>Pseudomonadati</taxon>
        <taxon>Pseudomonadota</taxon>
        <taxon>Alphaproteobacteria</taxon>
        <taxon>Acetobacterales</taxon>
        <taxon>Roseomonadaceae</taxon>
        <taxon>Muricoccus</taxon>
    </lineage>
</organism>
<dbReference type="GO" id="GO:0045454">
    <property type="term" value="P:cell redox homeostasis"/>
    <property type="evidence" value="ECO:0007669"/>
    <property type="project" value="InterPro"/>
</dbReference>
<dbReference type="PROSITE" id="PS00195">
    <property type="entry name" value="GLUTAREDOXIN_1"/>
    <property type="match status" value="1"/>
</dbReference>
<keyword evidence="7" id="KW-0963">Cytoplasm</keyword>
<comment type="function">
    <text evidence="1 7">Has a glutathione-disulfide oxidoreductase activity in the presence of NADPH and glutathione reductase. Reduces low molecular weight disulfides and proteins.</text>
</comment>
<dbReference type="Gene3D" id="3.40.30.10">
    <property type="entry name" value="Glutaredoxin"/>
    <property type="match status" value="1"/>
</dbReference>
<evidence type="ECO:0000256" key="3">
    <source>
        <dbReference type="ARBA" id="ARBA00022448"/>
    </source>
</evidence>
<evidence type="ECO:0000256" key="5">
    <source>
        <dbReference type="ARBA" id="ARBA00023157"/>
    </source>
</evidence>
<comment type="caution">
    <text evidence="9">The sequence shown here is derived from an EMBL/GenBank/DDBJ whole genome shotgun (WGS) entry which is preliminary data.</text>
</comment>
<dbReference type="InterPro" id="IPR036249">
    <property type="entry name" value="Thioredoxin-like_sf"/>
</dbReference>
<evidence type="ECO:0000313" key="9">
    <source>
        <dbReference type="EMBL" id="TPG44245.1"/>
    </source>
</evidence>
<dbReference type="RefSeq" id="WP_140886967.1">
    <property type="nucleotide sequence ID" value="NZ_RCZP01000056.1"/>
</dbReference>
<dbReference type="SUPFAM" id="SSF52833">
    <property type="entry name" value="Thioredoxin-like"/>
    <property type="match status" value="1"/>
</dbReference>
<dbReference type="InterPro" id="IPR011900">
    <property type="entry name" value="GRX_bact"/>
</dbReference>
<keyword evidence="10" id="KW-1185">Reference proteome</keyword>
<keyword evidence="3 7" id="KW-0813">Transport</keyword>